<name>A0A127QMN6_9BURK</name>
<protein>
    <submittedName>
        <fullName evidence="1">Uncharacterized protein</fullName>
    </submittedName>
</protein>
<evidence type="ECO:0000313" key="1">
    <source>
        <dbReference type="EMBL" id="AMP11328.1"/>
    </source>
</evidence>
<dbReference type="AlphaFoldDB" id="A0A127QMN6"/>
<accession>A0A127QMN6</accession>
<proteinExistence type="predicted"/>
<organism evidence="1 2">
    <name type="scientific">Collimonas arenae</name>
    <dbReference type="NCBI Taxonomy" id="279058"/>
    <lineage>
        <taxon>Bacteria</taxon>
        <taxon>Pseudomonadati</taxon>
        <taxon>Pseudomonadota</taxon>
        <taxon>Betaproteobacteria</taxon>
        <taxon>Burkholderiales</taxon>
        <taxon>Oxalobacteraceae</taxon>
        <taxon>Collimonas</taxon>
    </lineage>
</organism>
<reference evidence="1 2" key="1">
    <citation type="submission" date="2015-11" db="EMBL/GenBank/DDBJ databases">
        <title>Exploring the genomic traits of fungus-feeding bacterial genus Collimonas.</title>
        <authorList>
            <person name="Song C."/>
            <person name="Schmidt R."/>
            <person name="de Jager V."/>
            <person name="Krzyzanowska D."/>
            <person name="Jongedijk E."/>
            <person name="Cankar K."/>
            <person name="Beekwilder J."/>
            <person name="van Veen A."/>
            <person name="de Boer W."/>
            <person name="van Veen J.A."/>
            <person name="Garbeva P."/>
        </authorList>
    </citation>
    <scope>NUCLEOTIDE SEQUENCE [LARGE SCALE GENOMIC DNA]</scope>
    <source>
        <strain evidence="1 2">Ter282</strain>
    </source>
</reference>
<gene>
    <name evidence="1" type="ORF">CAter282_3644</name>
</gene>
<dbReference type="EMBL" id="CP013235">
    <property type="protein sequence ID" value="AMP11328.1"/>
    <property type="molecule type" value="Genomic_DNA"/>
</dbReference>
<evidence type="ECO:0000313" key="2">
    <source>
        <dbReference type="Proteomes" id="UP000071778"/>
    </source>
</evidence>
<dbReference type="Proteomes" id="UP000071778">
    <property type="component" value="Chromosome"/>
</dbReference>
<sequence length="48" mass="5071">MGNSALQRDREPKLQLSVTLSSESKPISYIVLGILALRRLAAGASGVC</sequence>
<keyword evidence="2" id="KW-1185">Reference proteome</keyword>